<name>A0A8H4KC95_9HYPO</name>
<protein>
    <submittedName>
        <fullName evidence="1">Alpha-galactosidase A</fullName>
    </submittedName>
</protein>
<dbReference type="OrthoDB" id="2687876at2759"/>
<evidence type="ECO:0000313" key="1">
    <source>
        <dbReference type="EMBL" id="KAF4446304.1"/>
    </source>
</evidence>
<dbReference type="EMBL" id="JAADJG010000468">
    <property type="protein sequence ID" value="KAF4446304.1"/>
    <property type="molecule type" value="Genomic_DNA"/>
</dbReference>
<organism evidence="1 2">
    <name type="scientific">Fusarium austroafricanum</name>
    <dbReference type="NCBI Taxonomy" id="2364996"/>
    <lineage>
        <taxon>Eukaryota</taxon>
        <taxon>Fungi</taxon>
        <taxon>Dikarya</taxon>
        <taxon>Ascomycota</taxon>
        <taxon>Pezizomycotina</taxon>
        <taxon>Sordariomycetes</taxon>
        <taxon>Hypocreomycetidae</taxon>
        <taxon>Hypocreales</taxon>
        <taxon>Nectriaceae</taxon>
        <taxon>Fusarium</taxon>
        <taxon>Fusarium concolor species complex</taxon>
    </lineage>
</organism>
<accession>A0A8H4KC95</accession>
<proteinExistence type="predicted"/>
<reference evidence="1" key="1">
    <citation type="submission" date="2020-01" db="EMBL/GenBank/DDBJ databases">
        <title>Identification and distribution of gene clusters putatively required for synthesis of sphingolipid metabolism inhibitors in phylogenetically diverse species of the filamentous fungus Fusarium.</title>
        <authorList>
            <person name="Kim H.-S."/>
            <person name="Busman M."/>
            <person name="Brown D.W."/>
            <person name="Divon H."/>
            <person name="Uhlig S."/>
            <person name="Proctor R.H."/>
        </authorList>
    </citation>
    <scope>NUCLEOTIDE SEQUENCE</scope>
    <source>
        <strain evidence="1">NRRL 53441</strain>
    </source>
</reference>
<keyword evidence="2" id="KW-1185">Reference proteome</keyword>
<sequence>MTMLPKSDMEILSQEITDEDGHYRLRTGLRVRYLTISVGTFDDDTVCRPYLLIPNLPDLPDSSWTTMSISRDENGSLTSVTSMDPLPEIRTAWHEQHVDVLTLESTRLFVTNFIQLFSIFDVDAKSLG</sequence>
<dbReference type="AlphaFoldDB" id="A0A8H4KC95"/>
<dbReference type="Proteomes" id="UP000605986">
    <property type="component" value="Unassembled WGS sequence"/>
</dbReference>
<gene>
    <name evidence="1" type="ORF">F53441_10054</name>
</gene>
<comment type="caution">
    <text evidence="1">The sequence shown here is derived from an EMBL/GenBank/DDBJ whole genome shotgun (WGS) entry which is preliminary data.</text>
</comment>
<evidence type="ECO:0000313" key="2">
    <source>
        <dbReference type="Proteomes" id="UP000605986"/>
    </source>
</evidence>